<dbReference type="AlphaFoldDB" id="A0A9N9PV43"/>
<dbReference type="EMBL" id="CAJVRM010000163">
    <property type="protein sequence ID" value="CAG8976153.1"/>
    <property type="molecule type" value="Genomic_DNA"/>
</dbReference>
<dbReference type="InterPro" id="IPR013529">
    <property type="entry name" value="Glyco_hydro_42_N"/>
</dbReference>
<keyword evidence="2" id="KW-0326">Glycosidase</keyword>
<reference evidence="4" key="1">
    <citation type="submission" date="2021-07" db="EMBL/GenBank/DDBJ databases">
        <authorList>
            <person name="Durling M."/>
        </authorList>
    </citation>
    <scope>NUCLEOTIDE SEQUENCE</scope>
</reference>
<comment type="caution">
    <text evidence="4">The sequence shown here is derived from an EMBL/GenBank/DDBJ whole genome shotgun (WGS) entry which is preliminary data.</text>
</comment>
<keyword evidence="5" id="KW-1185">Reference proteome</keyword>
<organism evidence="4 5">
    <name type="scientific">Hymenoscyphus albidus</name>
    <dbReference type="NCBI Taxonomy" id="595503"/>
    <lineage>
        <taxon>Eukaryota</taxon>
        <taxon>Fungi</taxon>
        <taxon>Dikarya</taxon>
        <taxon>Ascomycota</taxon>
        <taxon>Pezizomycotina</taxon>
        <taxon>Leotiomycetes</taxon>
        <taxon>Helotiales</taxon>
        <taxon>Helotiaceae</taxon>
        <taxon>Hymenoscyphus</taxon>
    </lineage>
</organism>
<keyword evidence="1" id="KW-0378">Hydrolase</keyword>
<dbReference type="Proteomes" id="UP000701801">
    <property type="component" value="Unassembled WGS sequence"/>
</dbReference>
<dbReference type="GO" id="GO:0005975">
    <property type="term" value="P:carbohydrate metabolic process"/>
    <property type="evidence" value="ECO:0007669"/>
    <property type="project" value="InterPro"/>
</dbReference>
<dbReference type="GO" id="GO:0004565">
    <property type="term" value="F:beta-galactosidase activity"/>
    <property type="evidence" value="ECO:0007669"/>
    <property type="project" value="InterPro"/>
</dbReference>
<dbReference type="OrthoDB" id="1657402at2759"/>
<proteinExistence type="predicted"/>
<name>A0A9N9PV43_9HELO</name>
<evidence type="ECO:0000313" key="5">
    <source>
        <dbReference type="Proteomes" id="UP000701801"/>
    </source>
</evidence>
<evidence type="ECO:0000256" key="1">
    <source>
        <dbReference type="ARBA" id="ARBA00022801"/>
    </source>
</evidence>
<dbReference type="GO" id="GO:0009341">
    <property type="term" value="C:beta-galactosidase complex"/>
    <property type="evidence" value="ECO:0007669"/>
    <property type="project" value="InterPro"/>
</dbReference>
<evidence type="ECO:0000259" key="3">
    <source>
        <dbReference type="Pfam" id="PF02449"/>
    </source>
</evidence>
<sequence length="133" mass="15402">MARISLKSDSRAIRDANIVYIRVDEFDSTILDPKEGQVNTTSLFWKELLYCSESMVSKQFSAHRQHHQLVGLVLTTTLIFHISAKIWNSYKSCVVASQMGNEIGCYMITRSYARHAVKRFRTWLEKRNATIKN</sequence>
<dbReference type="Pfam" id="PF02449">
    <property type="entry name" value="Glyco_hydro_42"/>
    <property type="match status" value="1"/>
</dbReference>
<protein>
    <recommendedName>
        <fullName evidence="3">Glycoside hydrolase family 42 N-terminal domain-containing protein</fullName>
    </recommendedName>
</protein>
<evidence type="ECO:0000256" key="2">
    <source>
        <dbReference type="ARBA" id="ARBA00023295"/>
    </source>
</evidence>
<accession>A0A9N9PV43</accession>
<feature type="domain" description="Glycoside hydrolase family 42 N-terminal" evidence="3">
    <location>
        <begin position="61"/>
        <end position="132"/>
    </location>
</feature>
<evidence type="ECO:0000313" key="4">
    <source>
        <dbReference type="EMBL" id="CAG8976153.1"/>
    </source>
</evidence>
<gene>
    <name evidence="4" type="ORF">HYALB_00010022</name>
</gene>